<dbReference type="InterPro" id="IPR006133">
    <property type="entry name" value="DNA-dir_DNA_pol_B_exonuc"/>
</dbReference>
<dbReference type="Pfam" id="PF22912">
    <property type="entry name" value="zf-DPOE"/>
    <property type="match status" value="1"/>
</dbReference>
<evidence type="ECO:0000259" key="16">
    <source>
        <dbReference type="SMART" id="SM01159"/>
    </source>
</evidence>
<keyword evidence="12 15" id="KW-0411">Iron-sulfur</keyword>
<dbReference type="InterPro" id="IPR055191">
    <property type="entry name" value="POL2_thumb"/>
</dbReference>
<dbReference type="GO" id="GO:0051539">
    <property type="term" value="F:4 iron, 4 sulfur cluster binding"/>
    <property type="evidence" value="ECO:0007669"/>
    <property type="project" value="UniProtKB-KW"/>
</dbReference>
<evidence type="ECO:0000256" key="11">
    <source>
        <dbReference type="ARBA" id="ARBA00023004"/>
    </source>
</evidence>
<dbReference type="InterPro" id="IPR013697">
    <property type="entry name" value="DNA_pol_e_suA_C"/>
</dbReference>
<dbReference type="FunFam" id="3.90.1600.10:FF:000006">
    <property type="entry name" value="DNA polymerase epsilon catalytic subunit"/>
    <property type="match status" value="1"/>
</dbReference>
<sequence>MDQQTNNVQENYGSRLERIHSSEILDQKFGFQRYTDREWKDAWLLNVQPAEMIDEETKNIVAVCDFYFLQEDGGRFKISYPFRPYLYIATLPSFEHQVLSYLSRKHTTVVTADIVEKEDLDLKNHLSGLKQTYLKISFPSLSEFSKFKKDITPILKRNQQREKQTTSYTNLLTRHLGSREELFDEGGVLEKIIDLREHDLPYQMRVCIDLEVFVGLWYRVTGRDFDRKPKITRHPTLIDPPEPIILAYDIEVTKLPLKFPDSAFDEIMMISYMVNGNGFLIINRQIISTDVDNFEYTPRPEYKGIFRVINLPDEKAVIKYFFDHIIRLRPSVFVTYNGDAFDWPFVEARAAVHGLNMSSKIGVSKNPSGEYRTTNAVHLDAFKWVKRDSYLPMGSQNLKACTKAKLRYDPIELDPEQMCAMAKDEPQTLANYSVSDAVATYYLYTKYVHPFIFALCTIIPLGPDDVLRKGSGTLCEALLMVKAFHNNIIFPNKSLHYGTKYTSDGHVIESETYVGGHVEALESGVFRADIPEKFRIVPATILDLKRDIRKTLRDSLTRELGVNMNEVVDFDIIATKIETQLDDFIKKPLRFETPKIYHLDVGAMYPNIILTNRLQPSAVVTNEDCIACVYNSPDAKCRRTMQWEWRGEIMPASKGEYERILQQLENETFGKPPIAFHSLDQDQRIKIEVKRVKDFCKRAYGKTHVTKTEYRYTTICERENAFYVDTVKAFRNRRNEYKAMLKEAKAVLDEVPEDDIHALKSAQGRVVLYESLQLAHKCILNSFYGYVMRKGARWFSMEMAGIVCHTGANIVTEARKLVENIGKPLELDTDGIWCLIPGTFPENITFTLNNSKRKTVTISYPGAVLNALIYDKFTNHQFHQFEQDGTYSITSENSIFFEVDGPYLAMILPASREEGKKLKKRYAVFNFDGSLAELKGFEVKRRGELALIKYFQSSVFKAFLKGKNHEEAYEHAATEANYWLDVLFSKGANLPDYELFDLIAENRSMSKKLDDYGQQKSTSISTAKRLAEFLGDDMVKDVGLACRFIISKMPLDAPVAQRAIPLAIFQAAPNISAHYLRKWTKDTTITKDNINIRNIIDWEYYIERFGATIQKIISIPAALQNVPNPVPRVPFPDWLENKRQQRKNDHKQPKISEIFKKTAIPTFAPDIENVGNSKVTNNSLLDNITILSNSPNLEKGSSAVKDVLNISVKELHDSTTQKSDRWTIVQKKTIVEHGIEEWLRYLKAKWRKEREDKNRRRQSVLSKGITPIMSMLERGKQMMRDTVWQIVKISETSSKGMLVLWCIILDKMMKINLRMPRIIYVNNREENGNSGTPVKRILPRLKPVFNLRRYVIDERIFESSLNQLNKELCAMRIEGVYESQVPLLFRALLTFGSSCRLKPNSQTNSATTYDFEQLEPDFSVQYLPENSVRTLFFYVHQQDSRCVMAVFNTATNEAHIVVVNKTELNLPNLSNMYANERANLSGDVNVSFLNSKTDMNFTVSQCVAVEMADRIIQRYIRSLHHVDSYPTMVAVQSRQQLSTLIKRLPALDGYPLVRIHASEPSGLFNILDWQRIALRRIIKHYFNMFLYLNQYVEISRYLHVPIGNIPEDFSTFGPDILFARSLINQGYILWASPLSRPDLGGKELDDARLSAVWSSLSVNRQSVCVINESSFETDICVELELGAVDVTAIVQSASIADAEGGADSVGFLTGTVLSADALLGYIRSIAQYDEGAAVAGPLKVLRLLLHDCIKDIHLYGSKIADQVIVSLDRWLRTQHSLMYDPAIVRVVDILITKLILLLVAELNRLGGRIIYASSSRLIMCTQRSTFEHAQSFVNSLLLSFEEHAIFASLNVKAIKFWDVLLWVDANDYIGILWNEEEEKNEVTMKLGTSNFIEENHRNLFKQTLIGYLVLVARNVRSTKNIEEQQHYRLNLVKNEVTEQMFDFLNNLSSSADIRQNTDLRNSIIMMVKGISHFIGLDSAVYQPIAKLRYQLLCMLDVDDATDDGMWQSLNVSCILTQLFCSVCCQSSDLDVCQSEAWICPCCRKQFQSSTIEQLLIERVNQLLIAYTIQDFKCTRCGAVRRHNLSLFCDCCGVEENVISPDELRFSLETVGKIAQQHNLTRLAELCEWTLF</sequence>
<dbReference type="InterPro" id="IPR043502">
    <property type="entry name" value="DNA/RNA_pol_sf"/>
</dbReference>
<dbReference type="Pfam" id="PF08490">
    <property type="entry name" value="DUF1744"/>
    <property type="match status" value="1"/>
</dbReference>
<comment type="cofactor">
    <cofactor evidence="15">
        <name>[4Fe-4S] cluster</name>
        <dbReference type="ChEBI" id="CHEBI:49883"/>
    </cofactor>
</comment>
<dbReference type="GO" id="GO:0008310">
    <property type="term" value="F:single-stranded DNA 3'-5' DNA exonuclease activity"/>
    <property type="evidence" value="ECO:0007669"/>
    <property type="project" value="TreeGrafter"/>
</dbReference>
<dbReference type="Gene3D" id="3.30.420.10">
    <property type="entry name" value="Ribonuclease H-like superfamily/Ribonuclease H"/>
    <property type="match status" value="1"/>
</dbReference>
<dbReference type="InterPro" id="IPR006172">
    <property type="entry name" value="DNA-dir_DNA_pol_B"/>
</dbReference>
<evidence type="ECO:0000256" key="7">
    <source>
        <dbReference type="ARBA" id="ARBA00022723"/>
    </source>
</evidence>
<evidence type="ECO:0000256" key="3">
    <source>
        <dbReference type="ARBA" id="ARBA00022485"/>
    </source>
</evidence>
<evidence type="ECO:0000256" key="6">
    <source>
        <dbReference type="ARBA" id="ARBA00022705"/>
    </source>
</evidence>
<evidence type="ECO:0000256" key="5">
    <source>
        <dbReference type="ARBA" id="ARBA00022695"/>
    </source>
</evidence>
<dbReference type="SMART" id="SM01159">
    <property type="entry name" value="DUF1744"/>
    <property type="match status" value="1"/>
</dbReference>
<dbReference type="PANTHER" id="PTHR10670">
    <property type="entry name" value="DNA POLYMERASE EPSILON CATALYTIC SUBUNIT A"/>
    <property type="match status" value="1"/>
</dbReference>
<keyword evidence="10 15" id="KW-0239">DNA-directed DNA polymerase</keyword>
<dbReference type="GO" id="GO:0006272">
    <property type="term" value="P:leading strand elongation"/>
    <property type="evidence" value="ECO:0007669"/>
    <property type="project" value="TreeGrafter"/>
</dbReference>
<comment type="subcellular location">
    <subcellularLocation>
        <location evidence="1 15">Nucleus</location>
    </subcellularLocation>
</comment>
<comment type="similarity">
    <text evidence="2 15">Belongs to the DNA polymerase type-B family.</text>
</comment>
<dbReference type="Gene3D" id="1.10.132.60">
    <property type="entry name" value="DNA polymerase family B, C-terminal domain"/>
    <property type="match status" value="1"/>
</dbReference>
<reference evidence="17" key="1">
    <citation type="submission" date="2021-09" db="EMBL/GenBank/DDBJ databases">
        <authorList>
            <consortium name="Pathogen Informatics"/>
        </authorList>
    </citation>
    <scope>NUCLEOTIDE SEQUENCE</scope>
</reference>
<dbReference type="SUPFAM" id="SSF56672">
    <property type="entry name" value="DNA/RNA polymerases"/>
    <property type="match status" value="1"/>
</dbReference>
<dbReference type="SUPFAM" id="SSF53098">
    <property type="entry name" value="Ribonuclease H-like"/>
    <property type="match status" value="1"/>
</dbReference>
<evidence type="ECO:0000256" key="15">
    <source>
        <dbReference type="RuleBase" id="RU365029"/>
    </source>
</evidence>
<keyword evidence="9 15" id="KW-0862">Zinc</keyword>
<dbReference type="InterPro" id="IPR036397">
    <property type="entry name" value="RNaseH_sf"/>
</dbReference>
<keyword evidence="11 15" id="KW-0408">Iron</keyword>
<dbReference type="Proteomes" id="UP000746747">
    <property type="component" value="Unassembled WGS sequence"/>
</dbReference>
<dbReference type="GO" id="GO:0000166">
    <property type="term" value="F:nucleotide binding"/>
    <property type="evidence" value="ECO:0007669"/>
    <property type="project" value="InterPro"/>
</dbReference>
<keyword evidence="13 15" id="KW-0238">DNA-binding</keyword>
<dbReference type="SMART" id="SM00486">
    <property type="entry name" value="POLBc"/>
    <property type="match status" value="1"/>
</dbReference>
<dbReference type="InterPro" id="IPR029703">
    <property type="entry name" value="POL2"/>
</dbReference>
<protein>
    <recommendedName>
        <fullName evidence="15">DNA polymerase epsilon catalytic subunit</fullName>
        <ecNumber evidence="15">2.7.7.7</ecNumber>
    </recommendedName>
</protein>
<comment type="caution">
    <text evidence="17">The sequence shown here is derived from an EMBL/GenBank/DDBJ whole genome shotgun (WGS) entry which is preliminary data.</text>
</comment>
<dbReference type="CDD" id="cd05779">
    <property type="entry name" value="DNA_polB_epsilon_exo"/>
    <property type="match status" value="1"/>
</dbReference>
<dbReference type="GO" id="GO:0045004">
    <property type="term" value="P:DNA replication proofreading"/>
    <property type="evidence" value="ECO:0007669"/>
    <property type="project" value="TreeGrafter"/>
</dbReference>
<evidence type="ECO:0000313" key="17">
    <source>
        <dbReference type="EMBL" id="CAG9536614.1"/>
    </source>
</evidence>
<keyword evidence="3 15" id="KW-0004">4Fe-4S</keyword>
<evidence type="ECO:0000313" key="18">
    <source>
        <dbReference type="Proteomes" id="UP000746747"/>
    </source>
</evidence>
<evidence type="ECO:0000256" key="1">
    <source>
        <dbReference type="ARBA" id="ARBA00004123"/>
    </source>
</evidence>
<evidence type="ECO:0000256" key="10">
    <source>
        <dbReference type="ARBA" id="ARBA00022932"/>
    </source>
</evidence>
<evidence type="ECO:0000256" key="14">
    <source>
        <dbReference type="ARBA" id="ARBA00023242"/>
    </source>
</evidence>
<proteinExistence type="inferred from homology"/>
<dbReference type="Gene3D" id="3.90.1600.10">
    <property type="entry name" value="Palm domain of DNA polymerase"/>
    <property type="match status" value="1"/>
</dbReference>
<dbReference type="GO" id="GO:0006297">
    <property type="term" value="P:nucleotide-excision repair, DNA gap filling"/>
    <property type="evidence" value="ECO:0007669"/>
    <property type="project" value="TreeGrafter"/>
</dbReference>
<evidence type="ECO:0000256" key="4">
    <source>
        <dbReference type="ARBA" id="ARBA00022679"/>
    </source>
</evidence>
<dbReference type="GO" id="GO:0003677">
    <property type="term" value="F:DNA binding"/>
    <property type="evidence" value="ECO:0007669"/>
    <property type="project" value="UniProtKB-KW"/>
</dbReference>
<dbReference type="EC" id="2.7.7.7" evidence="15"/>
<dbReference type="GO" id="GO:0008270">
    <property type="term" value="F:zinc ion binding"/>
    <property type="evidence" value="ECO:0007669"/>
    <property type="project" value="UniProtKB-KW"/>
</dbReference>
<gene>
    <name evidence="17" type="ORF">CJOHNSTONI_LOCUS6517</name>
</gene>
<name>A0A8J2M748_9BILA</name>
<comment type="function">
    <text evidence="15">DNA polymerase II participates in chromosomal DNA replication.</text>
</comment>
<dbReference type="EMBL" id="CAKAEH010001470">
    <property type="protein sequence ID" value="CAG9536614.1"/>
    <property type="molecule type" value="Genomic_DNA"/>
</dbReference>
<keyword evidence="7 15" id="KW-0479">Metal-binding</keyword>
<evidence type="ECO:0000256" key="13">
    <source>
        <dbReference type="ARBA" id="ARBA00023125"/>
    </source>
</evidence>
<dbReference type="FunFam" id="1.10.132.60:FF:000003">
    <property type="entry name" value="DNA polymerase epsilon catalytic subunit"/>
    <property type="match status" value="1"/>
</dbReference>
<dbReference type="OrthoDB" id="10060449at2759"/>
<dbReference type="CDD" id="cd05535">
    <property type="entry name" value="POLBc_epsilon"/>
    <property type="match status" value="1"/>
</dbReference>
<keyword evidence="5 15" id="KW-0548">Nucleotidyltransferase</keyword>
<evidence type="ECO:0000256" key="12">
    <source>
        <dbReference type="ARBA" id="ARBA00023014"/>
    </source>
</evidence>
<accession>A0A8J2M748</accession>
<dbReference type="PANTHER" id="PTHR10670:SF0">
    <property type="entry name" value="DNA POLYMERASE EPSILON CATALYTIC SUBUNIT A"/>
    <property type="match status" value="1"/>
</dbReference>
<dbReference type="InterPro" id="IPR042087">
    <property type="entry name" value="DNA_pol_B_thumb"/>
</dbReference>
<dbReference type="Pfam" id="PF03104">
    <property type="entry name" value="DNA_pol_B_exo1"/>
    <property type="match status" value="1"/>
</dbReference>
<dbReference type="Pfam" id="PF23250">
    <property type="entry name" value="zf_DPOE_2"/>
    <property type="match status" value="1"/>
</dbReference>
<dbReference type="FunFam" id="3.30.420.10:FF:000010">
    <property type="entry name" value="DNA polymerase epsilon catalytic subunit"/>
    <property type="match status" value="1"/>
</dbReference>
<dbReference type="GO" id="GO:0006287">
    <property type="term" value="P:base-excision repair, gap-filling"/>
    <property type="evidence" value="ECO:0007669"/>
    <property type="project" value="TreeGrafter"/>
</dbReference>
<dbReference type="Gene3D" id="3.30.342.10">
    <property type="entry name" value="DNA Polymerase, chain B, domain 1"/>
    <property type="match status" value="1"/>
</dbReference>
<keyword evidence="4 15" id="KW-0808">Transferase</keyword>
<evidence type="ECO:0000256" key="9">
    <source>
        <dbReference type="ARBA" id="ARBA00022833"/>
    </source>
</evidence>
<keyword evidence="18" id="KW-1185">Reference proteome</keyword>
<keyword evidence="8 15" id="KW-0863">Zinc-finger</keyword>
<evidence type="ECO:0000256" key="8">
    <source>
        <dbReference type="ARBA" id="ARBA00022771"/>
    </source>
</evidence>
<dbReference type="GO" id="GO:0008622">
    <property type="term" value="C:epsilon DNA polymerase complex"/>
    <property type="evidence" value="ECO:0007669"/>
    <property type="project" value="InterPro"/>
</dbReference>
<feature type="domain" description="DNA polymerase epsilon catalytic subunit A C-terminal" evidence="16">
    <location>
        <begin position="1468"/>
        <end position="1871"/>
    </location>
</feature>
<evidence type="ECO:0000256" key="2">
    <source>
        <dbReference type="ARBA" id="ARBA00005755"/>
    </source>
</evidence>
<keyword evidence="14 15" id="KW-0539">Nucleus</keyword>
<dbReference type="InterPro" id="IPR012337">
    <property type="entry name" value="RNaseH-like_sf"/>
</dbReference>
<dbReference type="InterPro" id="IPR023211">
    <property type="entry name" value="DNA_pol_palm_dom_sf"/>
</dbReference>
<comment type="catalytic activity">
    <reaction evidence="15">
        <text>DNA(n) + a 2'-deoxyribonucleoside 5'-triphosphate = DNA(n+1) + diphosphate</text>
        <dbReference type="Rhea" id="RHEA:22508"/>
        <dbReference type="Rhea" id="RHEA-COMP:17339"/>
        <dbReference type="Rhea" id="RHEA-COMP:17340"/>
        <dbReference type="ChEBI" id="CHEBI:33019"/>
        <dbReference type="ChEBI" id="CHEBI:61560"/>
        <dbReference type="ChEBI" id="CHEBI:173112"/>
        <dbReference type="EC" id="2.7.7.7"/>
    </reaction>
</comment>
<keyword evidence="6 15" id="KW-0235">DNA replication</keyword>
<dbReference type="InterPro" id="IPR054475">
    <property type="entry name" value="Znf-DPOE"/>
</dbReference>
<organism evidence="17 18">
    <name type="scientific">Cercopithifilaria johnstoni</name>
    <dbReference type="NCBI Taxonomy" id="2874296"/>
    <lineage>
        <taxon>Eukaryota</taxon>
        <taxon>Metazoa</taxon>
        <taxon>Ecdysozoa</taxon>
        <taxon>Nematoda</taxon>
        <taxon>Chromadorea</taxon>
        <taxon>Rhabditida</taxon>
        <taxon>Spirurina</taxon>
        <taxon>Spiruromorpha</taxon>
        <taxon>Filarioidea</taxon>
        <taxon>Onchocercidae</taxon>
        <taxon>Cercopithifilaria</taxon>
    </lineage>
</organism>
<dbReference type="GO" id="GO:0000278">
    <property type="term" value="P:mitotic cell cycle"/>
    <property type="evidence" value="ECO:0007669"/>
    <property type="project" value="TreeGrafter"/>
</dbReference>
<dbReference type="GO" id="GO:0003887">
    <property type="term" value="F:DNA-directed DNA polymerase activity"/>
    <property type="evidence" value="ECO:0007669"/>
    <property type="project" value="UniProtKB-KW"/>
</dbReference>
<dbReference type="Pfam" id="PF22634">
    <property type="entry name" value="POL2_thumb"/>
    <property type="match status" value="1"/>
</dbReference>